<dbReference type="OrthoDB" id="411823at2759"/>
<gene>
    <name evidence="1" type="ORF">AVEN_174438_1</name>
</gene>
<organism evidence="1 2">
    <name type="scientific">Araneus ventricosus</name>
    <name type="common">Orbweaver spider</name>
    <name type="synonym">Epeira ventricosa</name>
    <dbReference type="NCBI Taxonomy" id="182803"/>
    <lineage>
        <taxon>Eukaryota</taxon>
        <taxon>Metazoa</taxon>
        <taxon>Ecdysozoa</taxon>
        <taxon>Arthropoda</taxon>
        <taxon>Chelicerata</taxon>
        <taxon>Arachnida</taxon>
        <taxon>Araneae</taxon>
        <taxon>Araneomorphae</taxon>
        <taxon>Entelegynae</taxon>
        <taxon>Araneoidea</taxon>
        <taxon>Araneidae</taxon>
        <taxon>Araneus</taxon>
    </lineage>
</organism>
<evidence type="ECO:0000313" key="2">
    <source>
        <dbReference type="Proteomes" id="UP000499080"/>
    </source>
</evidence>
<dbReference type="EMBL" id="BGPR01034446">
    <property type="protein sequence ID" value="GBO08829.1"/>
    <property type="molecule type" value="Genomic_DNA"/>
</dbReference>
<dbReference type="Proteomes" id="UP000499080">
    <property type="component" value="Unassembled WGS sequence"/>
</dbReference>
<sequence>MDNGFKINIYSEFHSYIQASRSSKSESNFILKIKEKFSSASGYVCLSWVKAHAGNTGNETPDVFAKLVAEIGNGFEIPVPYSFLRKNITLDLLNSWNLSWLDSETSKRDEDFLQTPELVLLILNKYLVYLVTGHGPFIAHLHCFNISSTPLWDVPTIIQG</sequence>
<name>A0A4Y2U741_ARAVE</name>
<protein>
    <submittedName>
        <fullName evidence="1">Uncharacterized protein</fullName>
    </submittedName>
</protein>
<comment type="caution">
    <text evidence="1">The sequence shown here is derived from an EMBL/GenBank/DDBJ whole genome shotgun (WGS) entry which is preliminary data.</text>
</comment>
<reference evidence="1 2" key="1">
    <citation type="journal article" date="2019" name="Sci. Rep.">
        <title>Orb-weaving spider Araneus ventricosus genome elucidates the spidroin gene catalogue.</title>
        <authorList>
            <person name="Kono N."/>
            <person name="Nakamura H."/>
            <person name="Ohtoshi R."/>
            <person name="Moran D.A.P."/>
            <person name="Shinohara A."/>
            <person name="Yoshida Y."/>
            <person name="Fujiwara M."/>
            <person name="Mori M."/>
            <person name="Tomita M."/>
            <person name="Arakawa K."/>
        </authorList>
    </citation>
    <scope>NUCLEOTIDE SEQUENCE [LARGE SCALE GENOMIC DNA]</scope>
</reference>
<dbReference type="AlphaFoldDB" id="A0A4Y2U741"/>
<proteinExistence type="predicted"/>
<dbReference type="Gene3D" id="3.30.420.10">
    <property type="entry name" value="Ribonuclease H-like superfamily/Ribonuclease H"/>
    <property type="match status" value="1"/>
</dbReference>
<evidence type="ECO:0000313" key="1">
    <source>
        <dbReference type="EMBL" id="GBO08829.1"/>
    </source>
</evidence>
<dbReference type="GO" id="GO:0003676">
    <property type="term" value="F:nucleic acid binding"/>
    <property type="evidence" value="ECO:0007669"/>
    <property type="project" value="InterPro"/>
</dbReference>
<keyword evidence="2" id="KW-1185">Reference proteome</keyword>
<accession>A0A4Y2U741</accession>
<dbReference type="InterPro" id="IPR036397">
    <property type="entry name" value="RNaseH_sf"/>
</dbReference>